<feature type="region of interest" description="Disordered" evidence="1">
    <location>
        <begin position="44"/>
        <end position="67"/>
    </location>
</feature>
<accession>A0A8F1MAN5</accession>
<dbReference type="KEGG" id="mvl:KOY49_01135"/>
<organism evidence="2 3">
    <name type="scientific">Candidatus Minimicrobia vallesae</name>
    <dbReference type="NCBI Taxonomy" id="2841264"/>
    <lineage>
        <taxon>Bacteria</taxon>
        <taxon>Candidatus Saccharimonadota</taxon>
        <taxon>Candidatus Saccharimonadota incertae sedis</taxon>
        <taxon>Candidatus Minimicrobia</taxon>
    </lineage>
</organism>
<reference evidence="2" key="1">
    <citation type="submission" date="2021-06" db="EMBL/GenBank/DDBJ databases">
        <title>An adapted protocol for Saccharibacteria cultivation: two new species join this phylum of Candidate Phyla Radiations.</title>
        <authorList>
            <person name="Ibrahim A."/>
            <person name="Maatouk M."/>
            <person name="Raoult D."/>
            <person name="Bittar F."/>
        </authorList>
    </citation>
    <scope>NUCLEOTIDE SEQUENCE</scope>
    <source>
        <strain evidence="2">IHU2</strain>
    </source>
</reference>
<evidence type="ECO:0000313" key="3">
    <source>
        <dbReference type="Proteomes" id="UP000677117"/>
    </source>
</evidence>
<sequence>MLISDKITDKLLLSNLAVIPRQPDPAPTSIKTFSAISLAVSSKNNEIRSSDSGRGIKTEGDTVNLRP</sequence>
<name>A0A8F1MAN5_9BACT</name>
<dbReference type="AlphaFoldDB" id="A0A8F1MAN5"/>
<dbReference type="EMBL" id="CP076459">
    <property type="protein sequence ID" value="QWQ31867.1"/>
    <property type="molecule type" value="Genomic_DNA"/>
</dbReference>
<keyword evidence="3" id="KW-1185">Reference proteome</keyword>
<feature type="compositionally biased region" description="Basic and acidic residues" evidence="1">
    <location>
        <begin position="45"/>
        <end position="60"/>
    </location>
</feature>
<evidence type="ECO:0000256" key="1">
    <source>
        <dbReference type="SAM" id="MobiDB-lite"/>
    </source>
</evidence>
<evidence type="ECO:0000313" key="2">
    <source>
        <dbReference type="EMBL" id="QWQ31867.1"/>
    </source>
</evidence>
<gene>
    <name evidence="2" type="ORF">KOY49_01135</name>
</gene>
<proteinExistence type="predicted"/>
<protein>
    <submittedName>
        <fullName evidence="2">Uncharacterized protein</fullName>
    </submittedName>
</protein>
<dbReference type="Proteomes" id="UP000677117">
    <property type="component" value="Chromosome"/>
</dbReference>